<keyword evidence="3" id="KW-0449">Lipoprotein</keyword>
<keyword evidence="2" id="KW-0732">Signal</keyword>
<name>A0A2M9Z8I5_9LEPT</name>
<organism evidence="3 4">
    <name type="scientific">Leptospira wolffii</name>
    <dbReference type="NCBI Taxonomy" id="409998"/>
    <lineage>
        <taxon>Bacteria</taxon>
        <taxon>Pseudomonadati</taxon>
        <taxon>Spirochaetota</taxon>
        <taxon>Spirochaetia</taxon>
        <taxon>Leptospirales</taxon>
        <taxon>Leptospiraceae</taxon>
        <taxon>Leptospira</taxon>
    </lineage>
</organism>
<dbReference type="EMBL" id="NPDT01000008">
    <property type="protein sequence ID" value="PJZ64738.1"/>
    <property type="molecule type" value="Genomic_DNA"/>
</dbReference>
<evidence type="ECO:0000313" key="3">
    <source>
        <dbReference type="EMBL" id="PJZ64738.1"/>
    </source>
</evidence>
<feature type="region of interest" description="Disordered" evidence="1">
    <location>
        <begin position="225"/>
        <end position="245"/>
    </location>
</feature>
<feature type="chain" id="PRO_5014728560" evidence="2">
    <location>
        <begin position="19"/>
        <end position="245"/>
    </location>
</feature>
<dbReference type="AlphaFoldDB" id="A0A2M9Z8I5"/>
<reference evidence="3 4" key="1">
    <citation type="submission" date="2017-07" db="EMBL/GenBank/DDBJ databases">
        <title>Leptospira spp. isolated from tropical soils.</title>
        <authorList>
            <person name="Thibeaux R."/>
            <person name="Iraola G."/>
            <person name="Ferres I."/>
            <person name="Bierque E."/>
            <person name="Girault D."/>
            <person name="Soupe-Gilbert M.-E."/>
            <person name="Picardeau M."/>
            <person name="Goarant C."/>
        </authorList>
    </citation>
    <scope>NUCLEOTIDE SEQUENCE [LARGE SCALE GENOMIC DNA]</scope>
    <source>
        <strain evidence="3 4">FH2-C-A2</strain>
    </source>
</reference>
<gene>
    <name evidence="3" type="ORF">CH371_16585</name>
</gene>
<dbReference type="NCBIfam" id="NF033166">
    <property type="entry name" value="lipo_LipL31"/>
    <property type="match status" value="1"/>
</dbReference>
<dbReference type="Proteomes" id="UP000231912">
    <property type="component" value="Unassembled WGS sequence"/>
</dbReference>
<proteinExistence type="predicted"/>
<evidence type="ECO:0000256" key="2">
    <source>
        <dbReference type="SAM" id="SignalP"/>
    </source>
</evidence>
<sequence>MKRLFVTLSVLFSLILFAACGDGSPVIESIDGNKITTGSFEAAYDTALDTLSRTQNIEKKNIIKFLTESEDKVPQGFLPLRNEFKKRRFFENYRQMLVIKAAADKAGFSKRNDIKEILKFQEMQLISNMYITEQIESRIKISEQELEAGCKELRAKYKQAETLTIEQCYDAVRAQIKGEKSKAVYQSVLDRIKEGVSIKHNDKFDLEKYLDQDFIFPGVKKEEAAAPAPEAAAPATQTPPPAETK</sequence>
<feature type="signal peptide" evidence="2">
    <location>
        <begin position="1"/>
        <end position="18"/>
    </location>
</feature>
<protein>
    <submittedName>
        <fullName evidence="3">Lipoprotein LipL31</fullName>
    </submittedName>
</protein>
<dbReference type="RefSeq" id="WP_100759883.1">
    <property type="nucleotide sequence ID" value="NZ_NPDT01000008.1"/>
</dbReference>
<dbReference type="Pfam" id="PF03592">
    <property type="entry name" value="Terminase_2"/>
    <property type="match status" value="1"/>
</dbReference>
<feature type="compositionally biased region" description="Low complexity" evidence="1">
    <location>
        <begin position="225"/>
        <end position="236"/>
    </location>
</feature>
<evidence type="ECO:0000313" key="4">
    <source>
        <dbReference type="Proteomes" id="UP000231912"/>
    </source>
</evidence>
<dbReference type="PROSITE" id="PS51257">
    <property type="entry name" value="PROKAR_LIPOPROTEIN"/>
    <property type="match status" value="1"/>
</dbReference>
<accession>A0A2M9Z8I5</accession>
<comment type="caution">
    <text evidence="3">The sequence shown here is derived from an EMBL/GenBank/DDBJ whole genome shotgun (WGS) entry which is preliminary data.</text>
</comment>
<dbReference type="GO" id="GO:0051276">
    <property type="term" value="P:chromosome organization"/>
    <property type="evidence" value="ECO:0007669"/>
    <property type="project" value="InterPro"/>
</dbReference>
<evidence type="ECO:0000256" key="1">
    <source>
        <dbReference type="SAM" id="MobiDB-lite"/>
    </source>
</evidence>
<dbReference type="InterPro" id="IPR005335">
    <property type="entry name" value="Terminase_ssu"/>
</dbReference>